<feature type="region of interest" description="Disordered" evidence="1">
    <location>
        <begin position="1165"/>
        <end position="1291"/>
    </location>
</feature>
<feature type="region of interest" description="Disordered" evidence="1">
    <location>
        <begin position="462"/>
        <end position="545"/>
    </location>
</feature>
<sequence length="1422" mass="150364">MSLLAKFSRSQTPPVNDLPPPADNDRFKSSKPPTSGPRGATLPKSFTLPSYLPSAPLASAPNLAGRRKQPPNLDYINYLCLQPDLVLLNRKPSETPPVEVSLAPTPAPSGLRNIFTRSQTPQLQGSQQMASISNNIHKDIGTMETQSRSTKEREVQTASSSGANGLPPPPPGKDDVGPSILQKGPSQMHGHAANTAATERKRTGSTWGSYLMPPKSSEKRERSTPNTDVRLENHPQTIPLRLKPSSRDLQSQYERSKPSLPTAVANTQSVSLRAPTQPAHGPQILVQQSQSTPLVPASRAPREPRETKPSKVYADRSSAEHPDHPSVVEVVSRQSSRNTMTTTYVTAKSSQAQAIPLASAPSHHNHSYISPLNATTEYTESSPGRESLLTPSSLAASYPLPSEASPPAHQQPVLYNPSKPLPPIVRSPAPPPSLPLQNHRSKDTLHDNIKIPQDEKHEVKLDTQINPPSPPLSLQVSSSSTPSSHQSSPTSSFHSIQSTVEFSQPPASDARPPVITLHPSEKSNKASPSGTSSSTSIMPQSPAGLGNPHVTMTSVLVSNIGSCFHWLCSSTRGISCTNLTSAIACYYIASSGSQGISEAQGVSIPTISFPSYSRPSTTSRGYCAFCFSGSIVIANVTPAPMIPSFPLSPPMTSPRIVTSPTAVIGGSAKSRVTPKSIPLPASTLASPSPAPIIELEPTPTPVRVQSPIATSLPIVASPPVATSPMVASPPTANGLAKARLLPRAASLPMHVPSDSGPTLATETVPARISPVQSPTPRAVSMVKSPPLPASPLESSGLGKSRAPAAFPSLQKSSPVSSDPVAASEPAPPRVSPSHSPIMTLPPTMGSPPTVTSPAAFAPLSPATGVPVVPVPIDEFENALALVFRSIGRGPVAMPPIEHAPDHDVLTSTFTTYAVESPADNSLRSAKSPIFGAPELGIGSLLTSPAQDLTMHSTPGSPSVASPFVAPQTRLSDVPLTPRESSARHLPTQKPLPSSPILSPHQAPPLFCLPLSELPSVLPRTAEIRTVGTVSSPSHMTFSQPLADSLFQVLSAGGVIGPAPSSVRDTSLALGPASILAQSPLNRTRPVPPPIPVRSPERRPSLPSRPSSPSPPPVLSPRPSHPQSPTLPRSPPQAISPPIISRPMPSTPKNVTPALVGKPSIIRAEAAPVPPSASPPPSRPPTPVSTQTNRPTPPSLLRPSSPPVIRSSSTPNLGESQPIPAKKEQASSFRFWRSSRSHSPAHLNVLSPPATPSIDVTPPVRPPTPFSWQSYDQSSHRPLRASTHSSRINDPSVPKSIPFGILESRKARSDAVFCFHGSNRFPNPDCSWFDDRWPSSRGPYEFSPPPSPPPVDSRVKNWFDGLDAVPQTLKVRKPGVTFEIDHTSSPVASMPVLMARENGCLSHSQKVRRIRTNCLLPTFFGKL</sequence>
<feature type="region of interest" description="Disordered" evidence="1">
    <location>
        <begin position="1078"/>
        <end position="1153"/>
    </location>
</feature>
<name>A0A9P6BBT8_9AGAM</name>
<feature type="compositionally biased region" description="Pro residues" evidence="1">
    <location>
        <begin position="1167"/>
        <end position="1182"/>
    </location>
</feature>
<evidence type="ECO:0000256" key="1">
    <source>
        <dbReference type="SAM" id="MobiDB-lite"/>
    </source>
</evidence>
<reference evidence="2" key="1">
    <citation type="journal article" date="2020" name="Nat. Commun.">
        <title>Large-scale genome sequencing of mycorrhizal fungi provides insights into the early evolution of symbiotic traits.</title>
        <authorList>
            <person name="Miyauchi S."/>
            <person name="Kiss E."/>
            <person name="Kuo A."/>
            <person name="Drula E."/>
            <person name="Kohler A."/>
            <person name="Sanchez-Garcia M."/>
            <person name="Morin E."/>
            <person name="Andreopoulos B."/>
            <person name="Barry K.W."/>
            <person name="Bonito G."/>
            <person name="Buee M."/>
            <person name="Carver A."/>
            <person name="Chen C."/>
            <person name="Cichocki N."/>
            <person name="Clum A."/>
            <person name="Culley D."/>
            <person name="Crous P.W."/>
            <person name="Fauchery L."/>
            <person name="Girlanda M."/>
            <person name="Hayes R.D."/>
            <person name="Keri Z."/>
            <person name="LaButti K."/>
            <person name="Lipzen A."/>
            <person name="Lombard V."/>
            <person name="Magnuson J."/>
            <person name="Maillard F."/>
            <person name="Murat C."/>
            <person name="Nolan M."/>
            <person name="Ohm R.A."/>
            <person name="Pangilinan J."/>
            <person name="Pereira M.F."/>
            <person name="Perotto S."/>
            <person name="Peter M."/>
            <person name="Pfister S."/>
            <person name="Riley R."/>
            <person name="Sitrit Y."/>
            <person name="Stielow J.B."/>
            <person name="Szollosi G."/>
            <person name="Zifcakova L."/>
            <person name="Stursova M."/>
            <person name="Spatafora J.W."/>
            <person name="Tedersoo L."/>
            <person name="Vaario L.M."/>
            <person name="Yamada A."/>
            <person name="Yan M."/>
            <person name="Wang P."/>
            <person name="Xu J."/>
            <person name="Bruns T."/>
            <person name="Baldrian P."/>
            <person name="Vilgalys R."/>
            <person name="Dunand C."/>
            <person name="Henrissat B."/>
            <person name="Grigoriev I.V."/>
            <person name="Hibbett D."/>
            <person name="Nagy L.G."/>
            <person name="Martin F.M."/>
        </authorList>
    </citation>
    <scope>NUCLEOTIDE SEQUENCE</scope>
    <source>
        <strain evidence="2">UP504</strain>
    </source>
</reference>
<feature type="region of interest" description="Disordered" evidence="1">
    <location>
        <begin position="747"/>
        <end position="835"/>
    </location>
</feature>
<feature type="compositionally biased region" description="Pro residues" evidence="1">
    <location>
        <begin position="419"/>
        <end position="434"/>
    </location>
</feature>
<feature type="region of interest" description="Disordered" evidence="1">
    <location>
        <begin position="1"/>
        <end position="55"/>
    </location>
</feature>
<comment type="caution">
    <text evidence="2">The sequence shown here is derived from an EMBL/GenBank/DDBJ whole genome shotgun (WGS) entry which is preliminary data.</text>
</comment>
<feature type="compositionally biased region" description="Low complexity" evidence="1">
    <location>
        <begin position="1226"/>
        <end position="1237"/>
    </location>
</feature>
<feature type="compositionally biased region" description="Pro residues" evidence="1">
    <location>
        <begin position="1190"/>
        <end position="1201"/>
    </location>
</feature>
<keyword evidence="3" id="KW-1185">Reference proteome</keyword>
<dbReference type="Proteomes" id="UP000886523">
    <property type="component" value="Unassembled WGS sequence"/>
</dbReference>
<protein>
    <submittedName>
        <fullName evidence="2">Uncharacterized protein</fullName>
    </submittedName>
</protein>
<accession>A0A9P6BBT8</accession>
<feature type="region of interest" description="Disordered" evidence="1">
    <location>
        <begin position="92"/>
        <end position="111"/>
    </location>
</feature>
<evidence type="ECO:0000313" key="2">
    <source>
        <dbReference type="EMBL" id="KAF9520545.1"/>
    </source>
</evidence>
<feature type="compositionally biased region" description="Low complexity" evidence="1">
    <location>
        <begin position="1135"/>
        <end position="1147"/>
    </location>
</feature>
<proteinExistence type="predicted"/>
<feature type="compositionally biased region" description="Pro residues" evidence="1">
    <location>
        <begin position="1105"/>
        <end position="1121"/>
    </location>
</feature>
<feature type="compositionally biased region" description="Basic and acidic residues" evidence="1">
    <location>
        <begin position="216"/>
        <end position="233"/>
    </location>
</feature>
<feature type="compositionally biased region" description="Low complexity" evidence="1">
    <location>
        <begin position="396"/>
        <end position="408"/>
    </location>
</feature>
<gene>
    <name evidence="2" type="ORF">BS47DRAFT_1481304</name>
</gene>
<dbReference type="EMBL" id="MU128911">
    <property type="protein sequence ID" value="KAF9520545.1"/>
    <property type="molecule type" value="Genomic_DNA"/>
</dbReference>
<feature type="compositionally biased region" description="Low complexity" evidence="1">
    <location>
        <begin position="812"/>
        <end position="824"/>
    </location>
</feature>
<feature type="region of interest" description="Disordered" evidence="1">
    <location>
        <begin position="973"/>
        <end position="998"/>
    </location>
</feature>
<feature type="compositionally biased region" description="Basic and acidic residues" evidence="1">
    <location>
        <begin position="300"/>
        <end position="326"/>
    </location>
</feature>
<feature type="compositionally biased region" description="Low complexity" evidence="1">
    <location>
        <begin position="327"/>
        <end position="337"/>
    </location>
</feature>
<feature type="region of interest" description="Disordered" evidence="1">
    <location>
        <begin position="396"/>
        <end position="445"/>
    </location>
</feature>
<feature type="compositionally biased region" description="Low complexity" evidence="1">
    <location>
        <begin position="525"/>
        <end position="542"/>
    </location>
</feature>
<feature type="compositionally biased region" description="Low complexity" evidence="1">
    <location>
        <begin position="472"/>
        <end position="495"/>
    </location>
</feature>
<evidence type="ECO:0000313" key="3">
    <source>
        <dbReference type="Proteomes" id="UP000886523"/>
    </source>
</evidence>
<organism evidence="2 3">
    <name type="scientific">Hydnum rufescens UP504</name>
    <dbReference type="NCBI Taxonomy" id="1448309"/>
    <lineage>
        <taxon>Eukaryota</taxon>
        <taxon>Fungi</taxon>
        <taxon>Dikarya</taxon>
        <taxon>Basidiomycota</taxon>
        <taxon>Agaricomycotina</taxon>
        <taxon>Agaricomycetes</taxon>
        <taxon>Cantharellales</taxon>
        <taxon>Hydnaceae</taxon>
        <taxon>Hydnum</taxon>
    </lineage>
</organism>
<feature type="compositionally biased region" description="Polar residues" evidence="1">
    <location>
        <begin position="496"/>
        <end position="506"/>
    </location>
</feature>
<feature type="region of interest" description="Disordered" evidence="1">
    <location>
        <begin position="140"/>
        <end position="339"/>
    </location>
</feature>